<gene>
    <name evidence="4" type="ORF">NS354_05635</name>
</gene>
<dbReference type="InterPro" id="IPR029016">
    <property type="entry name" value="GAF-like_dom_sf"/>
</dbReference>
<comment type="caution">
    <text evidence="4">The sequence shown here is derived from an EMBL/GenBank/DDBJ whole genome shotgun (WGS) entry which is preliminary data.</text>
</comment>
<evidence type="ECO:0000313" key="5">
    <source>
        <dbReference type="Proteomes" id="UP000070810"/>
    </source>
</evidence>
<organism evidence="4 5">
    <name type="scientific">Leucobacter chromiiresistens</name>
    <dbReference type="NCBI Taxonomy" id="1079994"/>
    <lineage>
        <taxon>Bacteria</taxon>
        <taxon>Bacillati</taxon>
        <taxon>Actinomycetota</taxon>
        <taxon>Actinomycetes</taxon>
        <taxon>Micrococcales</taxon>
        <taxon>Microbacteriaceae</taxon>
        <taxon>Leucobacter</taxon>
    </lineage>
</organism>
<protein>
    <recommendedName>
        <fullName evidence="3">HTH iclR-type domain-containing protein</fullName>
    </recommendedName>
</protein>
<dbReference type="PANTHER" id="PTHR30136:SF24">
    <property type="entry name" value="HTH-TYPE TRANSCRIPTIONAL REPRESSOR ALLR"/>
    <property type="match status" value="1"/>
</dbReference>
<keyword evidence="5" id="KW-1185">Reference proteome</keyword>
<dbReference type="Gene3D" id="1.10.10.10">
    <property type="entry name" value="Winged helix-like DNA-binding domain superfamily/Winged helix DNA-binding domain"/>
    <property type="match status" value="1"/>
</dbReference>
<dbReference type="InterPro" id="IPR036388">
    <property type="entry name" value="WH-like_DNA-bd_sf"/>
</dbReference>
<dbReference type="InterPro" id="IPR036390">
    <property type="entry name" value="WH_DNA-bd_sf"/>
</dbReference>
<dbReference type="SUPFAM" id="SSF55781">
    <property type="entry name" value="GAF domain-like"/>
    <property type="match status" value="1"/>
</dbReference>
<evidence type="ECO:0000256" key="2">
    <source>
        <dbReference type="ARBA" id="ARBA00023163"/>
    </source>
</evidence>
<dbReference type="Pfam" id="PF09339">
    <property type="entry name" value="HTH_IclR"/>
    <property type="match status" value="1"/>
</dbReference>
<dbReference type="GO" id="GO:0003677">
    <property type="term" value="F:DNA binding"/>
    <property type="evidence" value="ECO:0007669"/>
    <property type="project" value="InterPro"/>
</dbReference>
<dbReference type="GO" id="GO:0003700">
    <property type="term" value="F:DNA-binding transcription factor activity"/>
    <property type="evidence" value="ECO:0007669"/>
    <property type="project" value="TreeGrafter"/>
</dbReference>
<dbReference type="Proteomes" id="UP000070810">
    <property type="component" value="Unassembled WGS sequence"/>
</dbReference>
<dbReference type="GO" id="GO:0045892">
    <property type="term" value="P:negative regulation of DNA-templated transcription"/>
    <property type="evidence" value="ECO:0007669"/>
    <property type="project" value="TreeGrafter"/>
</dbReference>
<proteinExistence type="predicted"/>
<evidence type="ECO:0000259" key="3">
    <source>
        <dbReference type="PROSITE" id="PS51077"/>
    </source>
</evidence>
<dbReference type="PROSITE" id="PS51077">
    <property type="entry name" value="HTH_ICLR"/>
    <property type="match status" value="1"/>
</dbReference>
<dbReference type="Gene3D" id="3.30.450.40">
    <property type="match status" value="1"/>
</dbReference>
<dbReference type="AlphaFoldDB" id="A0A147EPE0"/>
<dbReference type="InterPro" id="IPR005471">
    <property type="entry name" value="Tscrpt_reg_IclR_N"/>
</dbReference>
<reference evidence="4 5" key="1">
    <citation type="journal article" date="2016" name="Front. Microbiol.">
        <title>Genomic Resource of Rice Seed Associated Bacteria.</title>
        <authorList>
            <person name="Midha S."/>
            <person name="Bansal K."/>
            <person name="Sharma S."/>
            <person name="Kumar N."/>
            <person name="Patil P.P."/>
            <person name="Chaudhry V."/>
            <person name="Patil P.B."/>
        </authorList>
    </citation>
    <scope>NUCLEOTIDE SEQUENCE [LARGE SCALE GENOMIC DNA]</scope>
    <source>
        <strain evidence="4 5">NS354</strain>
    </source>
</reference>
<evidence type="ECO:0000313" key="4">
    <source>
        <dbReference type="EMBL" id="KTR86244.1"/>
    </source>
</evidence>
<accession>A0A147EPE0</accession>
<feature type="domain" description="HTH iclR-type" evidence="3">
    <location>
        <begin position="11"/>
        <end position="71"/>
    </location>
</feature>
<evidence type="ECO:0000256" key="1">
    <source>
        <dbReference type="ARBA" id="ARBA00023015"/>
    </source>
</evidence>
<dbReference type="SUPFAM" id="SSF46785">
    <property type="entry name" value="Winged helix' DNA-binding domain"/>
    <property type="match status" value="1"/>
</dbReference>
<dbReference type="PATRIC" id="fig|1079994.3.peg.1216"/>
<dbReference type="PANTHER" id="PTHR30136">
    <property type="entry name" value="HELIX-TURN-HELIX TRANSCRIPTIONAL REGULATOR, ICLR FAMILY"/>
    <property type="match status" value="1"/>
</dbReference>
<dbReference type="EMBL" id="LDRK01000026">
    <property type="protein sequence ID" value="KTR86244.1"/>
    <property type="molecule type" value="Genomic_DNA"/>
</dbReference>
<sequence>MTEAKNRAVRSQTLERGLDALQMLADGQRRTSQQLADALGLHRSVVYRILRTLEDYTFVTRAADGRYTLGTGIAALAEAGVSNSELRIEEVLDELAEATSATAIFSVPQKDHAVVLASIRPSHRSAAVAIRRSTRFLLTDGAPGMAILARGEAREYEADEIALARSIGHVHTKGSPFPGFEAVAKPLELPDGQPASIAVIFPNGAHEVREVIPALQHAALRVERPADVWSH</sequence>
<dbReference type="InterPro" id="IPR050707">
    <property type="entry name" value="HTH_MetabolicPath_Reg"/>
</dbReference>
<name>A0A147EPE0_9MICO</name>
<dbReference type="SMART" id="SM00346">
    <property type="entry name" value="HTH_ICLR"/>
    <property type="match status" value="1"/>
</dbReference>
<keyword evidence="2" id="KW-0804">Transcription</keyword>
<keyword evidence="1" id="KW-0805">Transcription regulation</keyword>